<feature type="compositionally biased region" description="Low complexity" evidence="1">
    <location>
        <begin position="30"/>
        <end position="50"/>
    </location>
</feature>
<protein>
    <submittedName>
        <fullName evidence="3">Extracellular solute-binding protein</fullName>
    </submittedName>
</protein>
<dbReference type="AlphaFoldDB" id="A0A926DWQ1"/>
<dbReference type="PROSITE" id="PS51257">
    <property type="entry name" value="PROKAR_LIPOPROTEIN"/>
    <property type="match status" value="1"/>
</dbReference>
<dbReference type="SUPFAM" id="SSF53850">
    <property type="entry name" value="Periplasmic binding protein-like II"/>
    <property type="match status" value="1"/>
</dbReference>
<feature type="region of interest" description="Disordered" evidence="1">
    <location>
        <begin position="29"/>
        <end position="60"/>
    </location>
</feature>
<dbReference type="PANTHER" id="PTHR43649:SF12">
    <property type="entry name" value="DIACETYLCHITOBIOSE BINDING PROTEIN DASA"/>
    <property type="match status" value="1"/>
</dbReference>
<keyword evidence="2" id="KW-0732">Signal</keyword>
<gene>
    <name evidence="3" type="ORF">H8730_14870</name>
</gene>
<dbReference type="Pfam" id="PF01547">
    <property type="entry name" value="SBP_bac_1"/>
    <property type="match status" value="1"/>
</dbReference>
<dbReference type="Gene3D" id="3.40.190.10">
    <property type="entry name" value="Periplasmic binding protein-like II"/>
    <property type="match status" value="2"/>
</dbReference>
<sequence>MRKNMKSIIAMLLVVMSMTAMVFGCKNDTGNSSQNSNPSSNPDSSAAGSNATNEDGVTPAGELPIVTEQTTLSVMLPQNANINDLVDNDFTHFVEEQTNIKLDMQISPADGYDEKLNLALSTGTYPEVILYGAAGSNLDIVKYGMTEKIYIPMNDYIEKYSVNIKQIWEDIPTIKESMTAPDGNVYVIPRSEGAAGHGSISDKFWINTAWIQQLGKSVPTTTEEFKDVLIAFRDEDPNGNGQKDEVPLSGAANTWAADPYLFIMNAFCHFDGGIKMFKDGVFSSPVTTDAFKNGLKYLAELYDEGLIDPAAFTQDLNSLLKLGNAEPTVLGSFGAGHLAMGIDITNRELADQYEALMPLKGPDGYQGTPVYDDLYTSGGRAAITDKCEKPAVAFRLLDFFCDGYVVNRMDFGPENESWAKADPGATGVTGLKAEWKMLSDGTNYSQLSNSKTWGIGMLFPADWKAKLQFEGDILDAENYEARLIRDTAAYAQYRGEGESEKPMWADADTATALSNQAVPINDYVKSAIVAFITGQKDIDAEWDAYLADLEKLGLSDYIAAYQKTYDESNK</sequence>
<keyword evidence="4" id="KW-1185">Reference proteome</keyword>
<evidence type="ECO:0000313" key="4">
    <source>
        <dbReference type="Proteomes" id="UP000657006"/>
    </source>
</evidence>
<proteinExistence type="predicted"/>
<dbReference type="InterPro" id="IPR050490">
    <property type="entry name" value="Bact_solute-bd_prot1"/>
</dbReference>
<dbReference type="RefSeq" id="WP_177719909.1">
    <property type="nucleotide sequence ID" value="NZ_JACRSQ010000033.1"/>
</dbReference>
<reference evidence="3" key="1">
    <citation type="submission" date="2020-08" db="EMBL/GenBank/DDBJ databases">
        <title>Genome public.</title>
        <authorList>
            <person name="Liu C."/>
            <person name="Sun Q."/>
        </authorList>
    </citation>
    <scope>NUCLEOTIDE SEQUENCE</scope>
    <source>
        <strain evidence="3">NSJ-32</strain>
    </source>
</reference>
<evidence type="ECO:0000313" key="3">
    <source>
        <dbReference type="EMBL" id="MBC8544829.1"/>
    </source>
</evidence>
<feature type="signal peptide" evidence="2">
    <location>
        <begin position="1"/>
        <end position="22"/>
    </location>
</feature>
<dbReference type="PANTHER" id="PTHR43649">
    <property type="entry name" value="ARABINOSE-BINDING PROTEIN-RELATED"/>
    <property type="match status" value="1"/>
</dbReference>
<comment type="caution">
    <text evidence="3">The sequence shown here is derived from an EMBL/GenBank/DDBJ whole genome shotgun (WGS) entry which is preliminary data.</text>
</comment>
<accession>A0A926DWQ1</accession>
<evidence type="ECO:0000256" key="2">
    <source>
        <dbReference type="SAM" id="SignalP"/>
    </source>
</evidence>
<dbReference type="Proteomes" id="UP000657006">
    <property type="component" value="Unassembled WGS sequence"/>
</dbReference>
<name>A0A926DWQ1_9FIRM</name>
<dbReference type="EMBL" id="JACRSQ010000033">
    <property type="protein sequence ID" value="MBC8544829.1"/>
    <property type="molecule type" value="Genomic_DNA"/>
</dbReference>
<evidence type="ECO:0000256" key="1">
    <source>
        <dbReference type="SAM" id="MobiDB-lite"/>
    </source>
</evidence>
<feature type="chain" id="PRO_5039498516" evidence="2">
    <location>
        <begin position="23"/>
        <end position="570"/>
    </location>
</feature>
<dbReference type="InterPro" id="IPR006059">
    <property type="entry name" value="SBP"/>
</dbReference>
<organism evidence="3 4">
    <name type="scientific">Bianquea renquensis</name>
    <dbReference type="NCBI Taxonomy" id="2763661"/>
    <lineage>
        <taxon>Bacteria</taxon>
        <taxon>Bacillati</taxon>
        <taxon>Bacillota</taxon>
        <taxon>Clostridia</taxon>
        <taxon>Eubacteriales</taxon>
        <taxon>Bianqueaceae</taxon>
        <taxon>Bianquea</taxon>
    </lineage>
</organism>